<evidence type="ECO:0000313" key="2">
    <source>
        <dbReference type="EMBL" id="ABZ06134.1"/>
    </source>
</evidence>
<reference evidence="2" key="1">
    <citation type="journal article" date="2008" name="ISME J.">
        <title>Genomic patterns of recombination, clonal divergence and environment in marine microbial populations.</title>
        <authorList>
            <person name="Konstantinidis K.T."/>
            <person name="Delong E.F."/>
        </authorList>
    </citation>
    <scope>NUCLEOTIDE SEQUENCE</scope>
</reference>
<proteinExistence type="predicted"/>
<dbReference type="AlphaFoldDB" id="B3T0M5"/>
<gene>
    <name evidence="2" type="ORF">ALOHA_HF4000005K23ctg1g21</name>
</gene>
<keyword evidence="1" id="KW-1133">Transmembrane helix</keyword>
<organism evidence="2">
    <name type="scientific">uncultured marine microorganism HF4000_005K23</name>
    <dbReference type="NCBI Taxonomy" id="455508"/>
    <lineage>
        <taxon>unclassified sequences</taxon>
        <taxon>environmental samples</taxon>
    </lineage>
</organism>
<dbReference type="EMBL" id="EU016567">
    <property type="protein sequence ID" value="ABZ06134.1"/>
    <property type="molecule type" value="Genomic_DNA"/>
</dbReference>
<feature type="transmembrane region" description="Helical" evidence="1">
    <location>
        <begin position="70"/>
        <end position="87"/>
    </location>
</feature>
<evidence type="ECO:0000256" key="1">
    <source>
        <dbReference type="SAM" id="Phobius"/>
    </source>
</evidence>
<keyword evidence="1" id="KW-0472">Membrane</keyword>
<name>B3T0M5_9ZZZZ</name>
<keyword evidence="1" id="KW-0812">Transmembrane</keyword>
<accession>B3T0M5</accession>
<protein>
    <submittedName>
        <fullName evidence="2">Uncharacterized protein</fullName>
    </submittedName>
</protein>
<sequence>MRDYIFNPAENKFEHKDELVHVSSSELKAGTPAHKLRYPERYKSGYVDWWDRDDKLKEKIMQTRVSDRDTVYVSFLFSMILLVLSLLKNKAEPIKYLGVFGRIDSFP</sequence>